<dbReference type="AlphaFoldDB" id="A0A4V2ZSY7"/>
<dbReference type="PANTHER" id="PTHR13947">
    <property type="entry name" value="GNAT FAMILY N-ACETYLTRANSFERASE"/>
    <property type="match status" value="1"/>
</dbReference>
<keyword evidence="4" id="KW-1185">Reference proteome</keyword>
<dbReference type="EMBL" id="SMRT01000011">
    <property type="protein sequence ID" value="TDF95024.1"/>
    <property type="molecule type" value="Genomic_DNA"/>
</dbReference>
<comment type="caution">
    <text evidence="3">The sequence shown here is derived from an EMBL/GenBank/DDBJ whole genome shotgun (WGS) entry which is preliminary data.</text>
</comment>
<proteinExistence type="predicted"/>
<organism evidence="3 4">
    <name type="scientific">Paenibacillus piri</name>
    <dbReference type="NCBI Taxonomy" id="2547395"/>
    <lineage>
        <taxon>Bacteria</taxon>
        <taxon>Bacillati</taxon>
        <taxon>Bacillota</taxon>
        <taxon>Bacilli</taxon>
        <taxon>Bacillales</taxon>
        <taxon>Paenibacillaceae</taxon>
        <taxon>Paenibacillus</taxon>
    </lineage>
</organism>
<evidence type="ECO:0000313" key="3">
    <source>
        <dbReference type="EMBL" id="TDF95024.1"/>
    </source>
</evidence>
<feature type="domain" description="N-acetyltransferase" evidence="2">
    <location>
        <begin position="3"/>
        <end position="154"/>
    </location>
</feature>
<sequence length="155" mass="18297">MSILIRQYRQEDRQEAMRLHVTGLNQFGASIGDPLLDQDMSRIEDVYLRNHGQFLVGLLNERIVCMGAYRKYDNETAELKRIRVDPDFQRQGFGQLILTTLEQSAQEQGYSRLVLDTTSRQSPAQRLFENNGYKETRRMRYNELELIFYEKRIGI</sequence>
<gene>
    <name evidence="3" type="ORF">E1757_21020</name>
</gene>
<dbReference type="Gene3D" id="3.40.630.30">
    <property type="match status" value="1"/>
</dbReference>
<dbReference type="InterPro" id="IPR050769">
    <property type="entry name" value="NAT_camello-type"/>
</dbReference>
<dbReference type="Proteomes" id="UP000295636">
    <property type="component" value="Unassembled WGS sequence"/>
</dbReference>
<dbReference type="GO" id="GO:0008080">
    <property type="term" value="F:N-acetyltransferase activity"/>
    <property type="evidence" value="ECO:0007669"/>
    <property type="project" value="InterPro"/>
</dbReference>
<dbReference type="PANTHER" id="PTHR13947:SF37">
    <property type="entry name" value="LD18367P"/>
    <property type="match status" value="1"/>
</dbReference>
<accession>A0A4V2ZSY7</accession>
<evidence type="ECO:0000259" key="2">
    <source>
        <dbReference type="PROSITE" id="PS51186"/>
    </source>
</evidence>
<dbReference type="SUPFAM" id="SSF55729">
    <property type="entry name" value="Acyl-CoA N-acyltransferases (Nat)"/>
    <property type="match status" value="1"/>
</dbReference>
<dbReference type="Pfam" id="PF00583">
    <property type="entry name" value="Acetyltransf_1"/>
    <property type="match status" value="1"/>
</dbReference>
<protein>
    <submittedName>
        <fullName evidence="3">GNAT family N-acetyltransferase</fullName>
    </submittedName>
</protein>
<dbReference type="PROSITE" id="PS51186">
    <property type="entry name" value="GNAT"/>
    <property type="match status" value="1"/>
</dbReference>
<evidence type="ECO:0000313" key="4">
    <source>
        <dbReference type="Proteomes" id="UP000295636"/>
    </source>
</evidence>
<keyword evidence="1 3" id="KW-0808">Transferase</keyword>
<name>A0A4V2ZSY7_9BACL</name>
<dbReference type="OrthoDB" id="9796381at2"/>
<dbReference type="CDD" id="cd04301">
    <property type="entry name" value="NAT_SF"/>
    <property type="match status" value="1"/>
</dbReference>
<dbReference type="RefSeq" id="WP_133231772.1">
    <property type="nucleotide sequence ID" value="NZ_SMRT01000011.1"/>
</dbReference>
<evidence type="ECO:0000256" key="1">
    <source>
        <dbReference type="ARBA" id="ARBA00022679"/>
    </source>
</evidence>
<dbReference type="InterPro" id="IPR016181">
    <property type="entry name" value="Acyl_CoA_acyltransferase"/>
</dbReference>
<dbReference type="InterPro" id="IPR000182">
    <property type="entry name" value="GNAT_dom"/>
</dbReference>
<reference evidence="3 4" key="1">
    <citation type="submission" date="2019-03" db="EMBL/GenBank/DDBJ databases">
        <title>This is whole genome sequence of Paenibacillus sp MS74 strain.</title>
        <authorList>
            <person name="Trinh H.N."/>
        </authorList>
    </citation>
    <scope>NUCLEOTIDE SEQUENCE [LARGE SCALE GENOMIC DNA]</scope>
    <source>
        <strain evidence="3 4">MS74</strain>
    </source>
</reference>